<organism evidence="1 2">
    <name type="scientific">Mya arenaria</name>
    <name type="common">Soft-shell clam</name>
    <dbReference type="NCBI Taxonomy" id="6604"/>
    <lineage>
        <taxon>Eukaryota</taxon>
        <taxon>Metazoa</taxon>
        <taxon>Spiralia</taxon>
        <taxon>Lophotrochozoa</taxon>
        <taxon>Mollusca</taxon>
        <taxon>Bivalvia</taxon>
        <taxon>Autobranchia</taxon>
        <taxon>Heteroconchia</taxon>
        <taxon>Euheterodonta</taxon>
        <taxon>Imparidentia</taxon>
        <taxon>Neoheterodontei</taxon>
        <taxon>Myida</taxon>
        <taxon>Myoidea</taxon>
        <taxon>Myidae</taxon>
        <taxon>Mya</taxon>
    </lineage>
</organism>
<accession>A0ABY7FVU1</accession>
<reference evidence="1" key="1">
    <citation type="submission" date="2022-11" db="EMBL/GenBank/DDBJ databases">
        <title>Centuries of genome instability and evolution in soft-shell clam transmissible cancer (bioRxiv).</title>
        <authorList>
            <person name="Hart S.F.M."/>
            <person name="Yonemitsu M.A."/>
            <person name="Giersch R.M."/>
            <person name="Beal B.F."/>
            <person name="Arriagada G."/>
            <person name="Davis B.W."/>
            <person name="Ostrander E.A."/>
            <person name="Goff S.P."/>
            <person name="Metzger M.J."/>
        </authorList>
    </citation>
    <scope>NUCLEOTIDE SEQUENCE</scope>
    <source>
        <strain evidence="1">MELC-2E11</strain>
        <tissue evidence="1">Siphon/mantle</tissue>
    </source>
</reference>
<dbReference type="EMBL" id="CP111025">
    <property type="protein sequence ID" value="WAR24968.1"/>
    <property type="molecule type" value="Genomic_DNA"/>
</dbReference>
<evidence type="ECO:0000313" key="2">
    <source>
        <dbReference type="Proteomes" id="UP001164746"/>
    </source>
</evidence>
<dbReference type="Proteomes" id="UP001164746">
    <property type="component" value="Chromosome 14"/>
</dbReference>
<gene>
    <name evidence="1" type="ORF">MAR_010672</name>
</gene>
<protein>
    <submittedName>
        <fullName evidence="1">Uncharacterized protein</fullName>
    </submittedName>
</protein>
<keyword evidence="2" id="KW-1185">Reference proteome</keyword>
<sequence>MRMLLEVLITGKNADLKKKTFYQAIIYIPIVFQTPELFRPRTQQWSEIMQMVHIGPYPGVPTTMLLPMIDMDPSN</sequence>
<evidence type="ECO:0000313" key="1">
    <source>
        <dbReference type="EMBL" id="WAR24968.1"/>
    </source>
</evidence>
<proteinExistence type="predicted"/>
<name>A0ABY7FVU1_MYAAR</name>